<keyword evidence="2" id="KW-0472">Membrane</keyword>
<name>A0AAJ7CGQ1_CEPCN</name>
<keyword evidence="1" id="KW-0175">Coiled coil</keyword>
<reference evidence="4" key="1">
    <citation type="submission" date="2025-08" db="UniProtKB">
        <authorList>
            <consortium name="RefSeq"/>
        </authorList>
    </citation>
    <scope>IDENTIFICATION</scope>
</reference>
<keyword evidence="3" id="KW-1185">Reference proteome</keyword>
<feature type="coiled-coil region" evidence="1">
    <location>
        <begin position="118"/>
        <end position="145"/>
    </location>
</feature>
<keyword evidence="2" id="KW-1133">Transmembrane helix</keyword>
<gene>
    <name evidence="4" type="primary">LOC107274717</name>
</gene>
<sequence length="234" mass="27069">MSWTLKTLTVAMSRQCYFSRLMRSYPIFKLLDIYDRQSFIRLYVLDNVFVCILIYILFYAALWYANKVIKRIERTNNEMLLTVKENRTKLDDVIALKNKRAEYEEIVIKAKSAQRITAKHLDNEMKKLGNELVATENKMAELEKILGKCKSWENTYGSFNDGIIGSREGEPHEGTKIASNVFEDVKVLEPSFPPPLPKEPPRRKYGIFASRPANQRTVALLPSPKKSPQKIGFK</sequence>
<accession>A0AAJ7CGQ1</accession>
<feature type="transmembrane region" description="Helical" evidence="2">
    <location>
        <begin position="40"/>
        <end position="65"/>
    </location>
</feature>
<evidence type="ECO:0000256" key="2">
    <source>
        <dbReference type="SAM" id="Phobius"/>
    </source>
</evidence>
<dbReference type="Proteomes" id="UP000694920">
    <property type="component" value="Unplaced"/>
</dbReference>
<dbReference type="AlphaFoldDB" id="A0AAJ7CGQ1"/>
<dbReference type="GeneID" id="107274717"/>
<proteinExistence type="predicted"/>
<evidence type="ECO:0000313" key="4">
    <source>
        <dbReference type="RefSeq" id="XP_015609623.2"/>
    </source>
</evidence>
<evidence type="ECO:0000256" key="1">
    <source>
        <dbReference type="SAM" id="Coils"/>
    </source>
</evidence>
<keyword evidence="2" id="KW-0812">Transmembrane</keyword>
<dbReference type="KEGG" id="ccin:107274717"/>
<organism evidence="3 4">
    <name type="scientific">Cephus cinctus</name>
    <name type="common">Wheat stem sawfly</name>
    <dbReference type="NCBI Taxonomy" id="211228"/>
    <lineage>
        <taxon>Eukaryota</taxon>
        <taxon>Metazoa</taxon>
        <taxon>Ecdysozoa</taxon>
        <taxon>Arthropoda</taxon>
        <taxon>Hexapoda</taxon>
        <taxon>Insecta</taxon>
        <taxon>Pterygota</taxon>
        <taxon>Neoptera</taxon>
        <taxon>Endopterygota</taxon>
        <taxon>Hymenoptera</taxon>
        <taxon>Cephoidea</taxon>
        <taxon>Cephidae</taxon>
        <taxon>Cephus</taxon>
    </lineage>
</organism>
<protein>
    <submittedName>
        <fullName evidence="4">Uncharacterized protein LOC107274717</fullName>
    </submittedName>
</protein>
<evidence type="ECO:0000313" key="3">
    <source>
        <dbReference type="Proteomes" id="UP000694920"/>
    </source>
</evidence>
<dbReference type="RefSeq" id="XP_015609623.2">
    <property type="nucleotide sequence ID" value="XM_015754137.2"/>
</dbReference>